<organism evidence="2 3">
    <name type="scientific">Hydnomerulius pinastri MD-312</name>
    <dbReference type="NCBI Taxonomy" id="994086"/>
    <lineage>
        <taxon>Eukaryota</taxon>
        <taxon>Fungi</taxon>
        <taxon>Dikarya</taxon>
        <taxon>Basidiomycota</taxon>
        <taxon>Agaricomycotina</taxon>
        <taxon>Agaricomycetes</taxon>
        <taxon>Agaricomycetidae</taxon>
        <taxon>Boletales</taxon>
        <taxon>Boletales incertae sedis</taxon>
        <taxon>Leucogyrophana</taxon>
    </lineage>
</organism>
<dbReference type="HOGENOM" id="CLU_013084_3_1_1"/>
<dbReference type="OrthoDB" id="2505969at2759"/>
<keyword evidence="3" id="KW-1185">Reference proteome</keyword>
<sequence length="374" mass="42103">SIQAMTKVLCALHNVFIFLFCFLVTFDAYLSILRNVQSLVNRAIGRDSPVWRMLHSCPTCNYKNEQPLFPACLDAIYGNNSLKRIDGSGHADERVFASSYLIPPAETSSDVNQNQITSDLSPADIVDSMCTENWKAANTISENTVSVFNQTGVFISACRHGIIQTMVEISNVRVNSAKYAIATMDKVLDVYGPNSATGYDIGCSFSTTIAASSIAKKASDHKHRFVVNSFHGHAHNRACQLDYHPLYQPGFGIEDLETCERIFAGSNAVAPVVRHASYFHWLQFIDLQFNQWDQDHYLELSKFLYNNYKQAIDIIENLAPVVNELKTALGITDADFVQWNTKEREYLRRLSKAQMKDVQGAEYVEVLEDLQRAE</sequence>
<reference evidence="2 3" key="1">
    <citation type="submission" date="2014-04" db="EMBL/GenBank/DDBJ databases">
        <title>Evolutionary Origins and Diversification of the Mycorrhizal Mutualists.</title>
        <authorList>
            <consortium name="DOE Joint Genome Institute"/>
            <consortium name="Mycorrhizal Genomics Consortium"/>
            <person name="Kohler A."/>
            <person name="Kuo A."/>
            <person name="Nagy L.G."/>
            <person name="Floudas D."/>
            <person name="Copeland A."/>
            <person name="Barry K.W."/>
            <person name="Cichocki N."/>
            <person name="Veneault-Fourrey C."/>
            <person name="LaButti K."/>
            <person name="Lindquist E.A."/>
            <person name="Lipzen A."/>
            <person name="Lundell T."/>
            <person name="Morin E."/>
            <person name="Murat C."/>
            <person name="Riley R."/>
            <person name="Ohm R."/>
            <person name="Sun H."/>
            <person name="Tunlid A."/>
            <person name="Henrissat B."/>
            <person name="Grigoriev I.V."/>
            <person name="Hibbett D.S."/>
            <person name="Martin F."/>
        </authorList>
    </citation>
    <scope>NUCLEOTIDE SEQUENCE [LARGE SCALE GENOMIC DNA]</scope>
    <source>
        <strain evidence="2 3">MD-312</strain>
    </source>
</reference>
<dbReference type="InterPro" id="IPR040521">
    <property type="entry name" value="KDZ"/>
</dbReference>
<keyword evidence="1" id="KW-1133">Transmembrane helix</keyword>
<dbReference type="PANTHER" id="PTHR33096:SF1">
    <property type="entry name" value="CXC1-LIKE CYSTEINE CLUSTER ASSOCIATED WITH KDZ TRANSPOSASES DOMAIN-CONTAINING PROTEIN"/>
    <property type="match status" value="1"/>
</dbReference>
<dbReference type="Proteomes" id="UP000053820">
    <property type="component" value="Unassembled WGS sequence"/>
</dbReference>
<evidence type="ECO:0000256" key="1">
    <source>
        <dbReference type="SAM" id="Phobius"/>
    </source>
</evidence>
<evidence type="ECO:0000313" key="3">
    <source>
        <dbReference type="Proteomes" id="UP000053820"/>
    </source>
</evidence>
<gene>
    <name evidence="2" type="ORF">HYDPIDRAFT_99045</name>
</gene>
<dbReference type="Pfam" id="PF18758">
    <property type="entry name" value="KDZ"/>
    <property type="match status" value="1"/>
</dbReference>
<name>A0A0C9V4B8_9AGAM</name>
<keyword evidence="1" id="KW-0812">Transmembrane</keyword>
<feature type="non-terminal residue" evidence="2">
    <location>
        <position position="1"/>
    </location>
</feature>
<accession>A0A0C9V4B8</accession>
<evidence type="ECO:0000313" key="2">
    <source>
        <dbReference type="EMBL" id="KIJ60264.1"/>
    </source>
</evidence>
<proteinExistence type="predicted"/>
<protein>
    <submittedName>
        <fullName evidence="2">Uncharacterized protein</fullName>
    </submittedName>
</protein>
<feature type="transmembrane region" description="Helical" evidence="1">
    <location>
        <begin position="12"/>
        <end position="32"/>
    </location>
</feature>
<dbReference type="AlphaFoldDB" id="A0A0C9V4B8"/>
<keyword evidence="1" id="KW-0472">Membrane</keyword>
<dbReference type="PANTHER" id="PTHR33096">
    <property type="entry name" value="CXC2 DOMAIN-CONTAINING PROTEIN"/>
    <property type="match status" value="1"/>
</dbReference>
<dbReference type="EMBL" id="KN839874">
    <property type="protein sequence ID" value="KIJ60264.1"/>
    <property type="molecule type" value="Genomic_DNA"/>
</dbReference>